<name>A0AAP0IWW7_9MAGN</name>
<reference evidence="1 2" key="1">
    <citation type="submission" date="2024-01" db="EMBL/GenBank/DDBJ databases">
        <title>Genome assemblies of Stephania.</title>
        <authorList>
            <person name="Yang L."/>
        </authorList>
    </citation>
    <scope>NUCLEOTIDE SEQUENCE [LARGE SCALE GENOMIC DNA]</scope>
    <source>
        <strain evidence="1">YNDBR</strain>
        <tissue evidence="1">Leaf</tissue>
    </source>
</reference>
<organism evidence="1 2">
    <name type="scientific">Stephania yunnanensis</name>
    <dbReference type="NCBI Taxonomy" id="152371"/>
    <lineage>
        <taxon>Eukaryota</taxon>
        <taxon>Viridiplantae</taxon>
        <taxon>Streptophyta</taxon>
        <taxon>Embryophyta</taxon>
        <taxon>Tracheophyta</taxon>
        <taxon>Spermatophyta</taxon>
        <taxon>Magnoliopsida</taxon>
        <taxon>Ranunculales</taxon>
        <taxon>Menispermaceae</taxon>
        <taxon>Menispermoideae</taxon>
        <taxon>Cissampelideae</taxon>
        <taxon>Stephania</taxon>
    </lineage>
</organism>
<protein>
    <submittedName>
        <fullName evidence="1">Uncharacterized protein</fullName>
    </submittedName>
</protein>
<evidence type="ECO:0000313" key="2">
    <source>
        <dbReference type="Proteomes" id="UP001420932"/>
    </source>
</evidence>
<accession>A0AAP0IWW7</accession>
<comment type="caution">
    <text evidence="1">The sequence shown here is derived from an EMBL/GenBank/DDBJ whole genome shotgun (WGS) entry which is preliminary data.</text>
</comment>
<sequence>MTTTRWRVVRPFAPRREVRFDDARDSTEVRRPWFFELCSFLEPEKPPKIDKMNILSDATRHLISLRCVPYSEHLSFLELREFVQRWYAYLLLIRPLFLFASSWYDKSDLSALFETTFADINPDVVLEARNELNQTWMESVYLEDVVSGHIRLLVPGESLLVLLVLLPWFWPQELMSGPSNVKVSVLPLYLLLWRSHGRFEVVDDIYRNGRRSDESRSPNHENDLDTTSPPMVCQVLLVVRSAPLSTIPCFSSIGNVFVLSRGGGALAALYTGGMVGIVLAIGGNSSNGAIPGGKWPNAQINQPSLFKKMKLAFKTIKRLQERLMEMEDEMENVALPTGIPAGGTPPLKDLMPHN</sequence>
<dbReference type="Proteomes" id="UP001420932">
    <property type="component" value="Unassembled WGS sequence"/>
</dbReference>
<gene>
    <name evidence="1" type="ORF">Syun_019658</name>
</gene>
<dbReference type="EMBL" id="JBBNAF010000008">
    <property type="protein sequence ID" value="KAK9122041.1"/>
    <property type="molecule type" value="Genomic_DNA"/>
</dbReference>
<keyword evidence="2" id="KW-1185">Reference proteome</keyword>
<dbReference type="AlphaFoldDB" id="A0AAP0IWW7"/>
<evidence type="ECO:0000313" key="1">
    <source>
        <dbReference type="EMBL" id="KAK9122041.1"/>
    </source>
</evidence>
<proteinExistence type="predicted"/>